<dbReference type="InterPro" id="IPR016181">
    <property type="entry name" value="Acyl_CoA_acyltransferase"/>
</dbReference>
<dbReference type="CDD" id="cd04301">
    <property type="entry name" value="NAT_SF"/>
    <property type="match status" value="1"/>
</dbReference>
<dbReference type="AlphaFoldDB" id="A0A290ZAD7"/>
<dbReference type="PROSITE" id="PS51186">
    <property type="entry name" value="GNAT"/>
    <property type="match status" value="1"/>
</dbReference>
<evidence type="ECO:0000259" key="3">
    <source>
        <dbReference type="PROSITE" id="PS51186"/>
    </source>
</evidence>
<dbReference type="SUPFAM" id="SSF55729">
    <property type="entry name" value="Acyl-CoA N-acyltransferases (Nat)"/>
    <property type="match status" value="1"/>
</dbReference>
<evidence type="ECO:0000256" key="1">
    <source>
        <dbReference type="ARBA" id="ARBA00022679"/>
    </source>
</evidence>
<evidence type="ECO:0000313" key="5">
    <source>
        <dbReference type="Proteomes" id="UP000218505"/>
    </source>
</evidence>
<evidence type="ECO:0000313" key="4">
    <source>
        <dbReference type="EMBL" id="ATE55977.1"/>
    </source>
</evidence>
<keyword evidence="5" id="KW-1185">Reference proteome</keyword>
<organism evidence="4 5">
    <name type="scientific">Actinosynnema pretiosum</name>
    <dbReference type="NCBI Taxonomy" id="42197"/>
    <lineage>
        <taxon>Bacteria</taxon>
        <taxon>Bacillati</taxon>
        <taxon>Actinomycetota</taxon>
        <taxon>Actinomycetes</taxon>
        <taxon>Pseudonocardiales</taxon>
        <taxon>Pseudonocardiaceae</taxon>
        <taxon>Actinosynnema</taxon>
    </lineage>
</organism>
<keyword evidence="2" id="KW-0012">Acyltransferase</keyword>
<feature type="domain" description="N-acetyltransferase" evidence="3">
    <location>
        <begin position="4"/>
        <end position="140"/>
    </location>
</feature>
<dbReference type="KEGG" id="apre:CNX65_24105"/>
<dbReference type="Proteomes" id="UP000218505">
    <property type="component" value="Chromosome"/>
</dbReference>
<evidence type="ECO:0000256" key="2">
    <source>
        <dbReference type="ARBA" id="ARBA00023315"/>
    </source>
</evidence>
<dbReference type="Pfam" id="PF00583">
    <property type="entry name" value="Acetyltransf_1"/>
    <property type="match status" value="1"/>
</dbReference>
<gene>
    <name evidence="4" type="ORF">CNX65_24105</name>
</gene>
<dbReference type="Gene3D" id="3.40.630.30">
    <property type="match status" value="1"/>
</dbReference>
<sequence>MPGVLVRPLTPADHDLLDAAVRLFRATEVADHTPFLTDPASIALVAQEDGRVVGWAWGTRQRHAAGYSQVQLYELAVAEASRRRGVGRALLTAFRDLARAEGHRRMWLFTDQDNTAAKALYAVEGGEPSPHDDAGYWWQL</sequence>
<dbReference type="InterPro" id="IPR000182">
    <property type="entry name" value="GNAT_dom"/>
</dbReference>
<keyword evidence="1" id="KW-0808">Transferase</keyword>
<accession>A0A290ZAD7</accession>
<reference evidence="4" key="1">
    <citation type="submission" date="2017-09" db="EMBL/GenBank/DDBJ databases">
        <title>Complete Genome Sequence of ansamitocin-producing Bacterium Actinosynnema pretiosum X47.</title>
        <authorList>
            <person name="Cao G."/>
            <person name="Zong G."/>
            <person name="Zhong C."/>
            <person name="Fu J."/>
        </authorList>
    </citation>
    <scope>NUCLEOTIDE SEQUENCE [LARGE SCALE GENOMIC DNA]</scope>
    <source>
        <strain evidence="4">X47</strain>
    </source>
</reference>
<dbReference type="PANTHER" id="PTHR43877">
    <property type="entry name" value="AMINOALKYLPHOSPHONATE N-ACETYLTRANSFERASE-RELATED-RELATED"/>
    <property type="match status" value="1"/>
</dbReference>
<dbReference type="InterPro" id="IPR050832">
    <property type="entry name" value="Bact_Acetyltransf"/>
</dbReference>
<dbReference type="GO" id="GO:0016747">
    <property type="term" value="F:acyltransferase activity, transferring groups other than amino-acyl groups"/>
    <property type="evidence" value="ECO:0007669"/>
    <property type="project" value="InterPro"/>
</dbReference>
<dbReference type="EMBL" id="CP023445">
    <property type="protein sequence ID" value="ATE55977.1"/>
    <property type="molecule type" value="Genomic_DNA"/>
</dbReference>
<name>A0A290ZAD7_9PSEU</name>
<protein>
    <submittedName>
        <fullName evidence="4">GNAT family N-acetyltransferase</fullName>
    </submittedName>
</protein>
<proteinExistence type="predicted"/>